<dbReference type="PANTHER" id="PTHR45856">
    <property type="entry name" value="ALPHA/BETA-HYDROLASES SUPERFAMILY PROTEIN"/>
    <property type="match status" value="1"/>
</dbReference>
<feature type="domain" description="Fungal lipase-type" evidence="2">
    <location>
        <begin position="99"/>
        <end position="248"/>
    </location>
</feature>
<accession>A0A1Q6R9V1</accession>
<dbReference type="PANTHER" id="PTHR45856:SF24">
    <property type="entry name" value="FUNGAL LIPASE-LIKE DOMAIN-CONTAINING PROTEIN"/>
    <property type="match status" value="1"/>
</dbReference>
<dbReference type="AlphaFoldDB" id="A0A1Q6R9V1"/>
<feature type="chain" id="PRO_5010272319" description="Fungal lipase-type domain-containing protein" evidence="1">
    <location>
        <begin position="24"/>
        <end position="459"/>
    </location>
</feature>
<dbReference type="InterPro" id="IPR029058">
    <property type="entry name" value="AB_hydrolase_fold"/>
</dbReference>
<evidence type="ECO:0000259" key="2">
    <source>
        <dbReference type="Pfam" id="PF01764"/>
    </source>
</evidence>
<protein>
    <recommendedName>
        <fullName evidence="2">Fungal lipase-type domain-containing protein</fullName>
    </recommendedName>
</protein>
<dbReference type="InterPro" id="IPR002921">
    <property type="entry name" value="Fungal_lipase-type"/>
</dbReference>
<proteinExistence type="predicted"/>
<name>A0A1Q6R9V1_9FIRM</name>
<gene>
    <name evidence="3" type="ORF">BHW43_01910</name>
</gene>
<organism evidence="3 4">
    <name type="scientific">Phascolarctobacterium succinatutens</name>
    <dbReference type="NCBI Taxonomy" id="626940"/>
    <lineage>
        <taxon>Bacteria</taxon>
        <taxon>Bacillati</taxon>
        <taxon>Bacillota</taxon>
        <taxon>Negativicutes</taxon>
        <taxon>Acidaminococcales</taxon>
        <taxon>Acidaminococcaceae</taxon>
        <taxon>Phascolarctobacterium</taxon>
    </lineage>
</organism>
<reference evidence="3 4" key="1">
    <citation type="journal article" date="2016" name="Nat. Biotechnol.">
        <title>Measurement of bacterial replication rates in microbial communities.</title>
        <authorList>
            <person name="Brown C.T."/>
            <person name="Olm M.R."/>
            <person name="Thomas B.C."/>
            <person name="Banfield J.F."/>
        </authorList>
    </citation>
    <scope>NUCLEOTIDE SEQUENCE [LARGE SCALE GENOMIC DNA]</scope>
    <source>
        <strain evidence="3">46_33</strain>
    </source>
</reference>
<evidence type="ECO:0000313" key="3">
    <source>
        <dbReference type="EMBL" id="OLA39106.1"/>
    </source>
</evidence>
<comment type="caution">
    <text evidence="3">The sequence shown here is derived from an EMBL/GenBank/DDBJ whole genome shotgun (WGS) entry which is preliminary data.</text>
</comment>
<dbReference type="Gene3D" id="3.40.50.1820">
    <property type="entry name" value="alpha/beta hydrolase"/>
    <property type="match status" value="1"/>
</dbReference>
<keyword evidence="1" id="KW-0732">Signal</keyword>
<dbReference type="EMBL" id="MNTG01000002">
    <property type="protein sequence ID" value="OLA39106.1"/>
    <property type="molecule type" value="Genomic_DNA"/>
</dbReference>
<sequence>MLKLMRLLTVVCLFFGLGTMTYAASPNPVSSAYVQSYFTTIAAASCLGVYLPHASQEFDYLRSYGWQIESQQESDGKVELNYAVAKNYFPQVNKQIYLVTFRGSASKSDWKINLATKKVNYGGSTLAEMQELVAQPVPKDGAAVHAGFNSYVDAVLRSGVVDENSKLRGLFKCVSEDPDAYLVLTGHSLGGATATLLGERLVSLGMPKEKFVVITFGAPAVGNSVFAEQYGNKIKLLRISNTADPVPGSLQTFFGGYKQFGETVKYSLSNKISNLQHAMAMYFDYSISEYYKERDREISMGRLEPVADRKITQQPVVAVWVNTSDSLKKLAYVTDIKRFVLDEYRKMLPSYIIMERNLPKDAYTTQDLLKLSRDAGAEYMLVCGMDGSQAPKDGYWYLTLEQWLFDKNGRMLTLGAFGRKVSPAVGNIQAAGENLWQAREALCEQLPFIVTQHEAHLGY</sequence>
<dbReference type="RefSeq" id="WP_303679283.1">
    <property type="nucleotide sequence ID" value="NZ_JAXXBF010000041.1"/>
</dbReference>
<dbReference type="SUPFAM" id="SSF53474">
    <property type="entry name" value="alpha/beta-Hydrolases"/>
    <property type="match status" value="1"/>
</dbReference>
<dbReference type="Proteomes" id="UP000186777">
    <property type="component" value="Unassembled WGS sequence"/>
</dbReference>
<dbReference type="GO" id="GO:0006629">
    <property type="term" value="P:lipid metabolic process"/>
    <property type="evidence" value="ECO:0007669"/>
    <property type="project" value="InterPro"/>
</dbReference>
<dbReference type="STRING" id="626940.BHW43_01910"/>
<dbReference type="InterPro" id="IPR051218">
    <property type="entry name" value="Sec_MonoDiacylglyc_Lipase"/>
</dbReference>
<evidence type="ECO:0000313" key="4">
    <source>
        <dbReference type="Proteomes" id="UP000186777"/>
    </source>
</evidence>
<feature type="signal peptide" evidence="1">
    <location>
        <begin position="1"/>
        <end position="23"/>
    </location>
</feature>
<evidence type="ECO:0000256" key="1">
    <source>
        <dbReference type="SAM" id="SignalP"/>
    </source>
</evidence>
<dbReference type="CDD" id="cd00519">
    <property type="entry name" value="Lipase_3"/>
    <property type="match status" value="1"/>
</dbReference>
<dbReference type="Pfam" id="PF01764">
    <property type="entry name" value="Lipase_3"/>
    <property type="match status" value="1"/>
</dbReference>